<sequence length="297" mass="34349">MKKGSVIWIVACAILVVILVIAAYFIYSQKKEMEDFKTQVEIENERKELEKEYADLAFQYDQYEGGKILLNNDSLVQKLDAEKMKVQRLLEELRTVKATDAARINELKKELATLRSVMRNYIIQIDSLNSLNKKLMEENKSVTSKYQAVAQTASQLQKDKEQLSHKVTLASKLDAVGITVTPINKRGKETNKISKIEQIKVCFTIAKNVTAEVGEKYIYLRIMKPDGDILVKSRADLFHYEDKEINFSTRKLIEYDGEEMNLCLYWNVEEFLYPGDYRVDIFADNYMIGSKSFSLEK</sequence>
<keyword evidence="2" id="KW-1133">Transmembrane helix</keyword>
<comment type="caution">
    <text evidence="3">The sequence shown here is derived from an EMBL/GenBank/DDBJ whole genome shotgun (WGS) entry which is preliminary data.</text>
</comment>
<evidence type="ECO:0000313" key="3">
    <source>
        <dbReference type="EMBL" id="HBJ09837.1"/>
    </source>
</evidence>
<evidence type="ECO:0008006" key="5">
    <source>
        <dbReference type="Google" id="ProtNLM"/>
    </source>
</evidence>
<evidence type="ECO:0000313" key="4">
    <source>
        <dbReference type="Proteomes" id="UP000262954"/>
    </source>
</evidence>
<evidence type="ECO:0000256" key="1">
    <source>
        <dbReference type="SAM" id="Coils"/>
    </source>
</evidence>
<keyword evidence="2" id="KW-0812">Transmembrane</keyword>
<dbReference type="AlphaFoldDB" id="A0A316R4Q0"/>
<feature type="coiled-coil region" evidence="1">
    <location>
        <begin position="39"/>
        <end position="166"/>
    </location>
</feature>
<reference evidence="3 4" key="1">
    <citation type="journal article" date="2018" name="Nat. Biotechnol.">
        <title>A standardized bacterial taxonomy based on genome phylogeny substantially revises the tree of life.</title>
        <authorList>
            <person name="Parks D.H."/>
            <person name="Chuvochina M."/>
            <person name="Waite D.W."/>
            <person name="Rinke C."/>
            <person name="Skarshewski A."/>
            <person name="Chaumeil P.A."/>
            <person name="Hugenholtz P."/>
        </authorList>
    </citation>
    <scope>NUCLEOTIDE SEQUENCE [LARGE SCALE GENOMIC DNA]</scope>
    <source>
        <strain evidence="3">UBA11482</strain>
    </source>
</reference>
<dbReference type="Proteomes" id="UP000262954">
    <property type="component" value="Unassembled WGS sequence"/>
</dbReference>
<dbReference type="EMBL" id="DNWC01000162">
    <property type="protein sequence ID" value="HBJ09837.1"/>
    <property type="molecule type" value="Genomic_DNA"/>
</dbReference>
<keyword evidence="2" id="KW-0472">Membrane</keyword>
<dbReference type="RefSeq" id="WP_009318906.1">
    <property type="nucleotide sequence ID" value="NZ_AP028032.1"/>
</dbReference>
<proteinExistence type="predicted"/>
<evidence type="ECO:0000256" key="2">
    <source>
        <dbReference type="SAM" id="Phobius"/>
    </source>
</evidence>
<feature type="transmembrane region" description="Helical" evidence="2">
    <location>
        <begin position="6"/>
        <end position="27"/>
    </location>
</feature>
<dbReference type="GeneID" id="92929473"/>
<keyword evidence="1" id="KW-0175">Coiled coil</keyword>
<gene>
    <name evidence="3" type="ORF">DDY73_12650</name>
</gene>
<name>A0A316R4Q0_9BACT</name>
<accession>A0A316R4Q0</accession>
<organism evidence="3 4">
    <name type="scientific">Coprobacter fastidiosus</name>
    <dbReference type="NCBI Taxonomy" id="1099853"/>
    <lineage>
        <taxon>Bacteria</taxon>
        <taxon>Pseudomonadati</taxon>
        <taxon>Bacteroidota</taxon>
        <taxon>Bacteroidia</taxon>
        <taxon>Bacteroidales</taxon>
        <taxon>Barnesiellaceae</taxon>
        <taxon>Coprobacter</taxon>
    </lineage>
</organism>
<protein>
    <recommendedName>
        <fullName evidence="5">Chromosome segregation protein SMC</fullName>
    </recommendedName>
</protein>